<comment type="caution">
    <text evidence="11">The sequence shown here is derived from an EMBL/GenBank/DDBJ whole genome shotgun (WGS) entry which is preliminary data.</text>
</comment>
<comment type="catalytic activity">
    <reaction evidence="8">
        <text>a purine 2'-deoxy-D-ribonucleoside + phosphate = a purine nucleobase + 2-deoxy-alpha-D-ribose 1-phosphate</text>
        <dbReference type="Rhea" id="RHEA:36431"/>
        <dbReference type="ChEBI" id="CHEBI:26386"/>
        <dbReference type="ChEBI" id="CHEBI:43474"/>
        <dbReference type="ChEBI" id="CHEBI:57259"/>
        <dbReference type="ChEBI" id="CHEBI:142361"/>
        <dbReference type="EC" id="2.4.2.1"/>
    </reaction>
</comment>
<evidence type="ECO:0000256" key="3">
    <source>
        <dbReference type="ARBA" id="ARBA00006751"/>
    </source>
</evidence>
<gene>
    <name evidence="11" type="ORF">LCY76_13390</name>
</gene>
<comment type="pathway">
    <text evidence="2 9">Purine metabolism; purine nucleoside salvage.</text>
</comment>
<dbReference type="Gene3D" id="3.40.50.1580">
    <property type="entry name" value="Nucleoside phosphorylase domain"/>
    <property type="match status" value="1"/>
</dbReference>
<evidence type="ECO:0000259" key="10">
    <source>
        <dbReference type="Pfam" id="PF01048"/>
    </source>
</evidence>
<evidence type="ECO:0000313" key="12">
    <source>
        <dbReference type="Proteomes" id="UP001139011"/>
    </source>
</evidence>
<sequence length="276" mass="29613">MATLLTKMNEAANMIQSKIEGMHPEIGLILGSGLGELADEIENAVQIDYSDIPHFPVSTVEGHAGKLVIGTLNGKTVLAMQGRFHFYEGYSMQDVTFPVRVMKGLGVKLLIVTNACGGMNPEFSAGDLMIIDDHLNMTGANPLIGPNDAELGPRFPDMSTAYTPELVQFTKDTAANLGIKVQQGVYAGITGPTYMTKAELRMLRTVGGDAIGMSTVPEVIVASHMSLKVIGISCITDMAIADELEPLTHEQVVAVANRTKPKFINLVKELVKNVTL</sequence>
<comment type="similarity">
    <text evidence="3 9">Belongs to the PNP/MTAP phosphorylase family.</text>
</comment>
<keyword evidence="12" id="KW-1185">Reference proteome</keyword>
<dbReference type="NCBIfam" id="TIGR01697">
    <property type="entry name" value="PNPH-PUNA-XAPA"/>
    <property type="match status" value="1"/>
</dbReference>
<dbReference type="RefSeq" id="WP_248253041.1">
    <property type="nucleotide sequence ID" value="NZ_JAIWJX010000002.1"/>
</dbReference>
<proteinExistence type="inferred from homology"/>
<dbReference type="GO" id="GO:0004731">
    <property type="term" value="F:purine-nucleoside phosphorylase activity"/>
    <property type="evidence" value="ECO:0007669"/>
    <property type="project" value="UniProtKB-EC"/>
</dbReference>
<evidence type="ECO:0000256" key="7">
    <source>
        <dbReference type="ARBA" id="ARBA00022679"/>
    </source>
</evidence>
<dbReference type="NCBIfam" id="NF006054">
    <property type="entry name" value="PRK08202.1"/>
    <property type="match status" value="1"/>
</dbReference>
<dbReference type="InterPro" id="IPR018099">
    <property type="entry name" value="Purine_phosphorylase-2_CS"/>
</dbReference>
<keyword evidence="7 9" id="KW-0808">Transferase</keyword>
<dbReference type="PROSITE" id="PS01240">
    <property type="entry name" value="PNP_MTAP_2"/>
    <property type="match status" value="1"/>
</dbReference>
<protein>
    <recommendedName>
        <fullName evidence="9">Purine nucleoside phosphorylase</fullName>
        <ecNumber evidence="9">2.4.2.1</ecNumber>
    </recommendedName>
    <alternativeName>
        <fullName evidence="9">Inosine-guanosine phosphorylase</fullName>
    </alternativeName>
</protein>
<dbReference type="InterPro" id="IPR000845">
    <property type="entry name" value="Nucleoside_phosphorylase_d"/>
</dbReference>
<accession>A0A9X1XBC6</accession>
<evidence type="ECO:0000256" key="5">
    <source>
        <dbReference type="ARBA" id="ARBA00022553"/>
    </source>
</evidence>
<comment type="function">
    <text evidence="1">The purine nucleoside phosphorylases catalyze the phosphorolytic breakdown of the N-glycosidic bond in the beta-(deoxy)ribonucleoside molecules, with the formation of the corresponding free purine bases and pentose-1-phosphate. Cleaves guanosine, inosine, 2'-deoxyguanosine and 2'-deoxyinosine.</text>
</comment>
<dbReference type="InterPro" id="IPR011270">
    <property type="entry name" value="Pur_Nuc_Pase_Ino/Guo-sp"/>
</dbReference>
<dbReference type="AlphaFoldDB" id="A0A9X1XBC6"/>
<evidence type="ECO:0000256" key="9">
    <source>
        <dbReference type="PIRNR" id="PIRNR000477"/>
    </source>
</evidence>
<dbReference type="Proteomes" id="UP001139011">
    <property type="component" value="Unassembled WGS sequence"/>
</dbReference>
<name>A0A9X1XBC6_9BACL</name>
<reference evidence="11" key="1">
    <citation type="submission" date="2021-09" db="EMBL/GenBank/DDBJ databases">
        <title>Genome analysis of Fictibacillus sp. KIGAM418 isolated from marine sediment.</title>
        <authorList>
            <person name="Seo M.-J."/>
            <person name="Cho E.-S."/>
            <person name="Hwang C.Y."/>
        </authorList>
    </citation>
    <scope>NUCLEOTIDE SEQUENCE</scope>
    <source>
        <strain evidence="11">KIGAM418</strain>
    </source>
</reference>
<organism evidence="11 12">
    <name type="scientific">Fictibacillus marinisediminis</name>
    <dbReference type="NCBI Taxonomy" id="2878389"/>
    <lineage>
        <taxon>Bacteria</taxon>
        <taxon>Bacillati</taxon>
        <taxon>Bacillota</taxon>
        <taxon>Bacilli</taxon>
        <taxon>Bacillales</taxon>
        <taxon>Fictibacillaceae</taxon>
        <taxon>Fictibacillus</taxon>
    </lineage>
</organism>
<dbReference type="PANTHER" id="PTHR11904">
    <property type="entry name" value="METHYLTHIOADENOSINE/PURINE NUCLEOSIDE PHOSPHORYLASE"/>
    <property type="match status" value="1"/>
</dbReference>
<dbReference type="CDD" id="cd09009">
    <property type="entry name" value="PNP-EcPNPII_like"/>
    <property type="match status" value="1"/>
</dbReference>
<keyword evidence="6 9" id="KW-0328">Glycosyltransferase</keyword>
<evidence type="ECO:0000256" key="8">
    <source>
        <dbReference type="ARBA" id="ARBA00048556"/>
    </source>
</evidence>
<dbReference type="EMBL" id="JAIWJX010000002">
    <property type="protein sequence ID" value="MCK6257584.1"/>
    <property type="molecule type" value="Genomic_DNA"/>
</dbReference>
<comment type="subunit">
    <text evidence="4">Homotrimer.</text>
</comment>
<dbReference type="InterPro" id="IPR011268">
    <property type="entry name" value="Purine_phosphorylase"/>
</dbReference>
<evidence type="ECO:0000256" key="2">
    <source>
        <dbReference type="ARBA" id="ARBA00005058"/>
    </source>
</evidence>
<dbReference type="SUPFAM" id="SSF53167">
    <property type="entry name" value="Purine and uridine phosphorylases"/>
    <property type="match status" value="1"/>
</dbReference>
<dbReference type="InterPro" id="IPR035994">
    <property type="entry name" value="Nucleoside_phosphorylase_sf"/>
</dbReference>
<keyword evidence="5" id="KW-0597">Phosphoprotein</keyword>
<dbReference type="Pfam" id="PF01048">
    <property type="entry name" value="PNP_UDP_1"/>
    <property type="match status" value="1"/>
</dbReference>
<dbReference type="PIRSF" id="PIRSF000477">
    <property type="entry name" value="PurNPase"/>
    <property type="match status" value="1"/>
</dbReference>
<dbReference type="FunFam" id="3.40.50.1580:FF:000010">
    <property type="entry name" value="Purine nucleoside phosphorylase"/>
    <property type="match status" value="1"/>
</dbReference>
<dbReference type="PANTHER" id="PTHR11904:SF9">
    <property type="entry name" value="PURINE NUCLEOSIDE PHOSPHORYLASE-RELATED"/>
    <property type="match status" value="1"/>
</dbReference>
<feature type="domain" description="Nucleoside phosphorylase" evidence="10">
    <location>
        <begin position="25"/>
        <end position="272"/>
    </location>
</feature>
<evidence type="ECO:0000256" key="1">
    <source>
        <dbReference type="ARBA" id="ARBA00002678"/>
    </source>
</evidence>
<evidence type="ECO:0000256" key="6">
    <source>
        <dbReference type="ARBA" id="ARBA00022676"/>
    </source>
</evidence>
<evidence type="ECO:0000256" key="4">
    <source>
        <dbReference type="ARBA" id="ARBA00011233"/>
    </source>
</evidence>
<evidence type="ECO:0000313" key="11">
    <source>
        <dbReference type="EMBL" id="MCK6257584.1"/>
    </source>
</evidence>
<dbReference type="NCBIfam" id="TIGR01700">
    <property type="entry name" value="PNPH"/>
    <property type="match status" value="1"/>
</dbReference>
<dbReference type="GO" id="GO:0005737">
    <property type="term" value="C:cytoplasm"/>
    <property type="evidence" value="ECO:0007669"/>
    <property type="project" value="TreeGrafter"/>
</dbReference>
<dbReference type="EC" id="2.4.2.1" evidence="9"/>
<dbReference type="GO" id="GO:0009116">
    <property type="term" value="P:nucleoside metabolic process"/>
    <property type="evidence" value="ECO:0007669"/>
    <property type="project" value="InterPro"/>
</dbReference>